<feature type="transmembrane region" description="Helical" evidence="6">
    <location>
        <begin position="112"/>
        <end position="138"/>
    </location>
</feature>
<dbReference type="InterPro" id="IPR009801">
    <property type="entry name" value="TMEM126"/>
</dbReference>
<dbReference type="PANTHER" id="PTHR16296:SF2">
    <property type="entry name" value="TRANSMEMBRANE PROTEIN 126A"/>
    <property type="match status" value="1"/>
</dbReference>
<evidence type="ECO:0000313" key="7">
    <source>
        <dbReference type="Proteomes" id="UP000695026"/>
    </source>
</evidence>
<evidence type="ECO:0000256" key="4">
    <source>
        <dbReference type="ARBA" id="ARBA00023128"/>
    </source>
</evidence>
<sequence length="208" mass="22928">MAGKEFLDLPVEKKFNNAGRVPAAVWEKKFEKLAPKDQNLFQNGGFALALNSSLCALISNNSIRNVLNVTQSRYSTAASMFLLPFISTTVAYEATVKSSLMAGNLNCEICALIRGGLVGAVIGYFYPIILALPLNALLATRFSTSPMPSKENALRFWTSLSKPIFRKTRLAAFIQVALGAYLGSKHHEIYLKMLRIPEPGRDPEKLEE</sequence>
<reference evidence="8" key="1">
    <citation type="submission" date="2025-08" db="UniProtKB">
        <authorList>
            <consortium name="RefSeq"/>
        </authorList>
    </citation>
    <scope>IDENTIFICATION</scope>
    <source>
        <tissue evidence="8">Liver</tissue>
    </source>
</reference>
<evidence type="ECO:0000256" key="2">
    <source>
        <dbReference type="ARBA" id="ARBA00022692"/>
    </source>
</evidence>
<keyword evidence="2 6" id="KW-0812">Transmembrane</keyword>
<evidence type="ECO:0000256" key="5">
    <source>
        <dbReference type="ARBA" id="ARBA00023136"/>
    </source>
</evidence>
<accession>A0A9F2QYL2</accession>
<dbReference type="GeneID" id="103059184"/>
<proteinExistence type="predicted"/>
<dbReference type="KEGG" id="pbi:103059184"/>
<name>A0A9F2QYL2_PYTBI</name>
<evidence type="ECO:0000313" key="8">
    <source>
        <dbReference type="RefSeq" id="XP_007430718.1"/>
    </source>
</evidence>
<protein>
    <submittedName>
        <fullName evidence="8">Transmembrane protein 126A</fullName>
    </submittedName>
</protein>
<dbReference type="OMA" id="GDLHCET"/>
<keyword evidence="4" id="KW-0496">Mitochondrion</keyword>
<keyword evidence="7" id="KW-1185">Reference proteome</keyword>
<dbReference type="CTD" id="84233"/>
<dbReference type="Pfam" id="PF07114">
    <property type="entry name" value="TMEM126"/>
    <property type="match status" value="1"/>
</dbReference>
<gene>
    <name evidence="8" type="primary">TMEM126A</name>
</gene>
<keyword evidence="3 6" id="KW-1133">Transmembrane helix</keyword>
<dbReference type="GO" id="GO:0032981">
    <property type="term" value="P:mitochondrial respiratory chain complex I assembly"/>
    <property type="evidence" value="ECO:0007669"/>
    <property type="project" value="TreeGrafter"/>
</dbReference>
<evidence type="ECO:0000256" key="1">
    <source>
        <dbReference type="ARBA" id="ARBA00004225"/>
    </source>
</evidence>
<feature type="transmembrane region" description="Helical" evidence="6">
    <location>
        <begin position="74"/>
        <end position="92"/>
    </location>
</feature>
<evidence type="ECO:0000256" key="3">
    <source>
        <dbReference type="ARBA" id="ARBA00022989"/>
    </source>
</evidence>
<dbReference type="AlphaFoldDB" id="A0A9F2QYL2"/>
<keyword evidence="5 6" id="KW-0472">Membrane</keyword>
<dbReference type="PANTHER" id="PTHR16296">
    <property type="entry name" value="UNCHARACTERIZED HYPOTHALAMUS PROTEIN HT007"/>
    <property type="match status" value="1"/>
</dbReference>
<organism evidence="7 8">
    <name type="scientific">Python bivittatus</name>
    <name type="common">Burmese python</name>
    <name type="synonym">Python molurus bivittatus</name>
    <dbReference type="NCBI Taxonomy" id="176946"/>
    <lineage>
        <taxon>Eukaryota</taxon>
        <taxon>Metazoa</taxon>
        <taxon>Chordata</taxon>
        <taxon>Craniata</taxon>
        <taxon>Vertebrata</taxon>
        <taxon>Euteleostomi</taxon>
        <taxon>Lepidosauria</taxon>
        <taxon>Squamata</taxon>
        <taxon>Bifurcata</taxon>
        <taxon>Unidentata</taxon>
        <taxon>Episquamata</taxon>
        <taxon>Toxicofera</taxon>
        <taxon>Serpentes</taxon>
        <taxon>Henophidia</taxon>
        <taxon>Pythonidae</taxon>
        <taxon>Python</taxon>
    </lineage>
</organism>
<comment type="subcellular location">
    <subcellularLocation>
        <location evidence="1">Mitochondrion membrane</location>
        <topology evidence="1">Multi-pass membrane protein</topology>
    </subcellularLocation>
</comment>
<dbReference type="GO" id="GO:0031966">
    <property type="term" value="C:mitochondrial membrane"/>
    <property type="evidence" value="ECO:0007669"/>
    <property type="project" value="UniProtKB-SubCell"/>
</dbReference>
<evidence type="ECO:0000256" key="6">
    <source>
        <dbReference type="SAM" id="Phobius"/>
    </source>
</evidence>
<dbReference type="Proteomes" id="UP000695026">
    <property type="component" value="Unplaced"/>
</dbReference>
<dbReference type="RefSeq" id="XP_007430718.1">
    <property type="nucleotide sequence ID" value="XM_007430656.3"/>
</dbReference>
<dbReference type="OrthoDB" id="6234762at2759"/>